<comment type="subcellular location">
    <subcellularLocation>
        <location evidence="3">Nucleus</location>
    </subcellularLocation>
</comment>
<dbReference type="GO" id="GO:0005847">
    <property type="term" value="C:mRNA cleavage and polyadenylation specificity factor complex"/>
    <property type="evidence" value="ECO:0007669"/>
    <property type="project" value="TreeGrafter"/>
</dbReference>
<dbReference type="Proteomes" id="UP001202479">
    <property type="component" value="Unassembled WGS sequence"/>
</dbReference>
<dbReference type="InterPro" id="IPR036322">
    <property type="entry name" value="WD40_repeat_dom_sf"/>
</dbReference>
<feature type="repeat" description="WD" evidence="2">
    <location>
        <begin position="272"/>
        <end position="313"/>
    </location>
</feature>
<dbReference type="SUPFAM" id="SSF50978">
    <property type="entry name" value="WD40 repeat-like"/>
    <property type="match status" value="1"/>
</dbReference>
<dbReference type="SMART" id="SM00320">
    <property type="entry name" value="WD40"/>
    <property type="match status" value="7"/>
</dbReference>
<dbReference type="GO" id="GO:0031124">
    <property type="term" value="P:mRNA 3'-end processing"/>
    <property type="evidence" value="ECO:0007669"/>
    <property type="project" value="UniProtKB-UniRule"/>
</dbReference>
<keyword evidence="3" id="KW-0539">Nucleus</keyword>
<accession>A0AAI9SY96</accession>
<feature type="compositionally biased region" description="Polar residues" evidence="4">
    <location>
        <begin position="497"/>
        <end position="525"/>
    </location>
</feature>
<dbReference type="PROSITE" id="PS50082">
    <property type="entry name" value="WD_REPEATS_2"/>
    <property type="match status" value="4"/>
</dbReference>
<dbReference type="PROSITE" id="PS50294">
    <property type="entry name" value="WD_REPEATS_REGION"/>
    <property type="match status" value="4"/>
</dbReference>
<evidence type="ECO:0000256" key="3">
    <source>
        <dbReference type="RuleBase" id="RU369034"/>
    </source>
</evidence>
<evidence type="ECO:0000256" key="4">
    <source>
        <dbReference type="SAM" id="MobiDB-lite"/>
    </source>
</evidence>
<dbReference type="InterPro" id="IPR045245">
    <property type="entry name" value="Pfs2-like"/>
</dbReference>
<comment type="function">
    <text evidence="3">Required for 3'-end cleavage and polyadenylation of pre-mRNAs.</text>
</comment>
<keyword evidence="2" id="KW-0853">WD repeat</keyword>
<dbReference type="AlphaFoldDB" id="A0AAI9SY96"/>
<dbReference type="PANTHER" id="PTHR22836">
    <property type="entry name" value="WD40 REPEAT PROTEIN"/>
    <property type="match status" value="1"/>
</dbReference>
<evidence type="ECO:0000313" key="5">
    <source>
        <dbReference type="EMBL" id="KAI3404810.1"/>
    </source>
</evidence>
<dbReference type="InterPro" id="IPR001680">
    <property type="entry name" value="WD40_rpt"/>
</dbReference>
<comment type="caution">
    <text evidence="5">The sequence shown here is derived from an EMBL/GenBank/DDBJ whole genome shotgun (WGS) entry which is preliminary data.</text>
</comment>
<gene>
    <name evidence="5" type="ORF">KGF56_002386</name>
</gene>
<dbReference type="InterPro" id="IPR015943">
    <property type="entry name" value="WD40/YVTN_repeat-like_dom_sf"/>
</dbReference>
<feature type="repeat" description="WD" evidence="2">
    <location>
        <begin position="230"/>
        <end position="271"/>
    </location>
</feature>
<evidence type="ECO:0000313" key="6">
    <source>
        <dbReference type="Proteomes" id="UP001202479"/>
    </source>
</evidence>
<name>A0AAI9SY96_9ASCO</name>
<dbReference type="GeneID" id="73380003"/>
<protein>
    <recommendedName>
        <fullName evidence="1 3">Polyadenylation factor subunit 2</fullName>
    </recommendedName>
</protein>
<sequence>MYSNNTYQQGNGRINKPLSASASSSTPPPPPPPQSSQYGNREPRQQQDRSQFYQQNLDHQLASQDKKQAFRRITDHGSNMGRWYIEKSMGINTRQQQPIGAIRPESSYLIDLLPTMAYSSSFNRNRRNNKNNLGILDLETKFVHLSSSKVKHSINTVKWTPEGRRLLVAAHSGEFTLWNGMTFNFETIMQAHESPILTMQYSNNDDWLLSGDQNGTIKYWQPNFNNVNNIMAHSNGVRDIAFSPNDSKFLTCGDDSLVKIWNFSNGKEERSLSGHNWEVKSADWHKDLGLIVSGSKDNLVKLWDPRVNECIATLHGFKHTVNTTRFQPCGTKRLLASVSRDRSCRVFDLTTMKDMLVIRDSETDLSCCSWHPQHASLLTTAAFNGSINHYLLNSYIPNSNDSIPKRSLSSNVTSQTPSIDAVHKIPYAHERAVHALEYHPMGHLLCSAGSDKTARFWSRARPNDPMAWKDPVYTDEKNGAWYYAVNNNVNAVMEDPTQVSSASGSSGEPNTASATNQAVETTNSVFRRDGDAHDPNDNGRSGLNFPSVHLPGLRSFV</sequence>
<proteinExistence type="predicted"/>
<feature type="compositionally biased region" description="Polar residues" evidence="4">
    <location>
        <begin position="1"/>
        <end position="12"/>
    </location>
</feature>
<dbReference type="CDD" id="cd00200">
    <property type="entry name" value="WD40"/>
    <property type="match status" value="1"/>
</dbReference>
<dbReference type="Gene3D" id="2.130.10.10">
    <property type="entry name" value="YVTN repeat-like/Quinoprotein amine dehydrogenase"/>
    <property type="match status" value="2"/>
</dbReference>
<feature type="repeat" description="WD" evidence="2">
    <location>
        <begin position="189"/>
        <end position="221"/>
    </location>
</feature>
<feature type="region of interest" description="Disordered" evidence="4">
    <location>
        <begin position="497"/>
        <end position="546"/>
    </location>
</feature>
<evidence type="ECO:0000256" key="1">
    <source>
        <dbReference type="ARBA" id="ARBA00026154"/>
    </source>
</evidence>
<keyword evidence="3" id="KW-0507">mRNA processing</keyword>
<evidence type="ECO:0000256" key="2">
    <source>
        <dbReference type="PROSITE-ProRule" id="PRU00221"/>
    </source>
</evidence>
<feature type="repeat" description="WD" evidence="2">
    <location>
        <begin position="426"/>
        <end position="458"/>
    </location>
</feature>
<dbReference type="Pfam" id="PF00400">
    <property type="entry name" value="WD40"/>
    <property type="match status" value="5"/>
</dbReference>
<reference evidence="5" key="1">
    <citation type="journal article" date="2022" name="DNA Res.">
        <title>Genome analysis of five recently described species of the CUG-Ser clade uncovers Candida theae as a new hybrid lineage with pathogenic potential in the Candida parapsilosis species complex.</title>
        <authorList>
            <person name="Mixao V."/>
            <person name="Del Olmo V."/>
            <person name="Hegedusova E."/>
            <person name="Saus E."/>
            <person name="Pryszcz L."/>
            <person name="Cillingova A."/>
            <person name="Nosek J."/>
            <person name="Gabaldon T."/>
        </authorList>
    </citation>
    <scope>NUCLEOTIDE SEQUENCE</scope>
    <source>
        <strain evidence="5">CBS 10844</strain>
    </source>
</reference>
<dbReference type="EMBL" id="JAHUZD010000076">
    <property type="protein sequence ID" value="KAI3404810.1"/>
    <property type="molecule type" value="Genomic_DNA"/>
</dbReference>
<organism evidence="5 6">
    <name type="scientific">Candida oxycetoniae</name>
    <dbReference type="NCBI Taxonomy" id="497107"/>
    <lineage>
        <taxon>Eukaryota</taxon>
        <taxon>Fungi</taxon>
        <taxon>Dikarya</taxon>
        <taxon>Ascomycota</taxon>
        <taxon>Saccharomycotina</taxon>
        <taxon>Pichiomycetes</taxon>
        <taxon>Debaryomycetaceae</taxon>
        <taxon>Candida/Lodderomyces clade</taxon>
        <taxon>Candida</taxon>
    </lineage>
</organism>
<dbReference type="RefSeq" id="XP_049180555.1">
    <property type="nucleotide sequence ID" value="XM_049323610.1"/>
</dbReference>
<keyword evidence="6" id="KW-1185">Reference proteome</keyword>
<dbReference type="PANTHER" id="PTHR22836:SF0">
    <property type="entry name" value="PRE-MRNA 3' END PROCESSING PROTEIN WDR33"/>
    <property type="match status" value="1"/>
</dbReference>
<feature type="region of interest" description="Disordered" evidence="4">
    <location>
        <begin position="1"/>
        <end position="50"/>
    </location>
</feature>
<feature type="compositionally biased region" description="Basic and acidic residues" evidence="4">
    <location>
        <begin position="526"/>
        <end position="537"/>
    </location>
</feature>